<accession>A0A251RQ19</accession>
<name>A0A251RQ19_HELAN</name>
<dbReference type="PANTHER" id="PTHR45849:SF6">
    <property type="entry name" value="FACT COMPLEX SUBUNIT SSRP1"/>
    <property type="match status" value="1"/>
</dbReference>
<reference evidence="4" key="1">
    <citation type="journal article" date="2017" name="Nature">
        <title>The sunflower genome provides insights into oil metabolism, flowering and Asterid evolution.</title>
        <authorList>
            <person name="Badouin H."/>
            <person name="Gouzy J."/>
            <person name="Grassa C.J."/>
            <person name="Murat F."/>
            <person name="Staton S.E."/>
            <person name="Cottret L."/>
            <person name="Lelandais-Briere C."/>
            <person name="Owens G.L."/>
            <person name="Carrere S."/>
            <person name="Mayjonade B."/>
            <person name="Legrand L."/>
            <person name="Gill N."/>
            <person name="Kane N.C."/>
            <person name="Bowers J.E."/>
            <person name="Hubner S."/>
            <person name="Bellec A."/>
            <person name="Berard A."/>
            <person name="Berges H."/>
            <person name="Blanchet N."/>
            <person name="Boniface M.C."/>
            <person name="Brunel D."/>
            <person name="Catrice O."/>
            <person name="Chaidir N."/>
            <person name="Claudel C."/>
            <person name="Donnadieu C."/>
            <person name="Faraut T."/>
            <person name="Fievet G."/>
            <person name="Helmstetter N."/>
            <person name="King M."/>
            <person name="Knapp S.J."/>
            <person name="Lai Z."/>
            <person name="Le Paslier M.C."/>
            <person name="Lippi Y."/>
            <person name="Lorenzon L."/>
            <person name="Mandel J.R."/>
            <person name="Marage G."/>
            <person name="Marchand G."/>
            <person name="Marquand E."/>
            <person name="Bret-Mestries E."/>
            <person name="Morien E."/>
            <person name="Nambeesan S."/>
            <person name="Nguyen T."/>
            <person name="Pegot-Espagnet P."/>
            <person name="Pouilly N."/>
            <person name="Raftis F."/>
            <person name="Sallet E."/>
            <person name="Schiex T."/>
            <person name="Thomas J."/>
            <person name="Vandecasteele C."/>
            <person name="Vares D."/>
            <person name="Vear F."/>
            <person name="Vautrin S."/>
            <person name="Crespi M."/>
            <person name="Mangin B."/>
            <person name="Burke J.M."/>
            <person name="Salse J."/>
            <person name="Munos S."/>
            <person name="Vincourt P."/>
            <person name="Rieseberg L.H."/>
            <person name="Langlade N.B."/>
        </authorList>
    </citation>
    <scope>NUCLEOTIDE SEQUENCE [LARGE SCALE GENOMIC DNA]</scope>
    <source>
        <strain evidence="4">cv. SF193</strain>
    </source>
</reference>
<keyword evidence="1" id="KW-0472">Membrane</keyword>
<feature type="domain" description="FACT complex subunit SSRP1-like first PH" evidence="2">
    <location>
        <begin position="84"/>
        <end position="157"/>
    </location>
</feature>
<dbReference type="InterPro" id="IPR050454">
    <property type="entry name" value="RTT106/SSRP1_HistChap/FACT"/>
</dbReference>
<keyword evidence="1" id="KW-1133">Transmembrane helix</keyword>
<evidence type="ECO:0000313" key="4">
    <source>
        <dbReference type="Proteomes" id="UP000215914"/>
    </source>
</evidence>
<evidence type="ECO:0000256" key="1">
    <source>
        <dbReference type="SAM" id="Phobius"/>
    </source>
</evidence>
<dbReference type="Pfam" id="PF21103">
    <property type="entry name" value="PH1_SSRP1-like"/>
    <property type="match status" value="1"/>
</dbReference>
<keyword evidence="4" id="KW-1185">Reference proteome</keyword>
<keyword evidence="1" id="KW-0812">Transmembrane</keyword>
<dbReference type="Proteomes" id="UP000215914">
    <property type="component" value="Chromosome 17"/>
</dbReference>
<organism evidence="3 4">
    <name type="scientific">Helianthus annuus</name>
    <name type="common">Common sunflower</name>
    <dbReference type="NCBI Taxonomy" id="4232"/>
    <lineage>
        <taxon>Eukaryota</taxon>
        <taxon>Viridiplantae</taxon>
        <taxon>Streptophyta</taxon>
        <taxon>Embryophyta</taxon>
        <taxon>Tracheophyta</taxon>
        <taxon>Spermatophyta</taxon>
        <taxon>Magnoliopsida</taxon>
        <taxon>eudicotyledons</taxon>
        <taxon>Gunneridae</taxon>
        <taxon>Pentapetalae</taxon>
        <taxon>asterids</taxon>
        <taxon>campanulids</taxon>
        <taxon>Asterales</taxon>
        <taxon>Asteraceae</taxon>
        <taxon>Asteroideae</taxon>
        <taxon>Heliantheae alliance</taxon>
        <taxon>Heliantheae</taxon>
        <taxon>Helianthus</taxon>
    </lineage>
</organism>
<protein>
    <submittedName>
        <fullName evidence="3">Putative PH domain-like, SSRP1 domain protein</fullName>
    </submittedName>
</protein>
<dbReference type="STRING" id="4232.A0A251RQ19"/>
<dbReference type="EMBL" id="CM007906">
    <property type="protein sequence ID" value="OTF86452.1"/>
    <property type="molecule type" value="Genomic_DNA"/>
</dbReference>
<dbReference type="InParanoid" id="A0A251RQ19"/>
<dbReference type="InterPro" id="IPR048993">
    <property type="entry name" value="SSRP1-like_PH1"/>
</dbReference>
<evidence type="ECO:0000313" key="3">
    <source>
        <dbReference type="EMBL" id="OTF86452.1"/>
    </source>
</evidence>
<dbReference type="AlphaFoldDB" id="A0A251RQ19"/>
<dbReference type="PANTHER" id="PTHR45849">
    <property type="entry name" value="FACT COMPLEX SUBUNIT SSRP1"/>
    <property type="match status" value="1"/>
</dbReference>
<proteinExistence type="predicted"/>
<dbReference type="SUPFAM" id="SSF50729">
    <property type="entry name" value="PH domain-like"/>
    <property type="match status" value="1"/>
</dbReference>
<feature type="transmembrane region" description="Helical" evidence="1">
    <location>
        <begin position="44"/>
        <end position="72"/>
    </location>
</feature>
<dbReference type="Gene3D" id="2.30.29.150">
    <property type="match status" value="1"/>
</dbReference>
<evidence type="ECO:0000259" key="2">
    <source>
        <dbReference type="Pfam" id="PF21103"/>
    </source>
</evidence>
<sequence length="160" mass="18868">MSVPHSKDHNTPQQRSPTLYNREFVLDRSKKPYSLQQGICSRSFTILLSCLLSPLATIAAISQRWGLWILLVRPKRMLRYRKGLVRVFPTIESNQPHTFVVVTLDPPIRKGQTMYRCRYFETDYVVESTLTMNEDLFATKYKDKLEPTYKGLIYEVLQWY</sequence>
<gene>
    <name evidence="3" type="ORF">HannXRQ_Chr17g0550931</name>
</gene>